<dbReference type="Gene3D" id="1.10.490.10">
    <property type="entry name" value="Globins"/>
    <property type="match status" value="1"/>
</dbReference>
<dbReference type="InterPro" id="IPR000971">
    <property type="entry name" value="Globin"/>
</dbReference>
<evidence type="ECO:0000259" key="7">
    <source>
        <dbReference type="PROSITE" id="PS01033"/>
    </source>
</evidence>
<dbReference type="EMBL" id="AZBU02000001">
    <property type="protein sequence ID" value="TMS38184.1"/>
    <property type="molecule type" value="Genomic_DNA"/>
</dbReference>
<evidence type="ECO:0000313" key="9">
    <source>
        <dbReference type="Proteomes" id="UP000298663"/>
    </source>
</evidence>
<keyword evidence="2 5" id="KW-0349">Heme</keyword>
<organism evidence="8 9">
    <name type="scientific">Steinernema carpocapsae</name>
    <name type="common">Entomopathogenic nematode</name>
    <dbReference type="NCBI Taxonomy" id="34508"/>
    <lineage>
        <taxon>Eukaryota</taxon>
        <taxon>Metazoa</taxon>
        <taxon>Ecdysozoa</taxon>
        <taxon>Nematoda</taxon>
        <taxon>Chromadorea</taxon>
        <taxon>Rhabditida</taxon>
        <taxon>Tylenchina</taxon>
        <taxon>Panagrolaimomorpha</taxon>
        <taxon>Strongyloidoidea</taxon>
        <taxon>Steinernematidae</taxon>
        <taxon>Steinernema</taxon>
    </lineage>
</organism>
<keyword evidence="4" id="KW-0408">Iron</keyword>
<sequence length="236" mass="26740">MYRIRYLTDSHAAPTIQTEPSKSISPDNLIPASAVSKETPTGAPKKAEESVMVDSTVAQNKPRRFVITVAAVAKIYAQTNRLTARQRDIIQGTFTQMEKNAIPNALSILIRLFSEYPNYKNIWPQFRAIPDSALICAPELRRHATVYMKGLRTIIDAMDDDTKLTASLKRIAKAHIKWNIHKSHLMHMVQPVVEVVRETNGGLMTDEIKTAWITLYDVIANLIDIYRVIEKAEQRK</sequence>
<dbReference type="Pfam" id="PF00042">
    <property type="entry name" value="Globin"/>
    <property type="match status" value="1"/>
</dbReference>
<dbReference type="GO" id="GO:0005506">
    <property type="term" value="F:iron ion binding"/>
    <property type="evidence" value="ECO:0007669"/>
    <property type="project" value="InterPro"/>
</dbReference>
<keyword evidence="9" id="KW-1185">Reference proteome</keyword>
<evidence type="ECO:0000256" key="4">
    <source>
        <dbReference type="ARBA" id="ARBA00023004"/>
    </source>
</evidence>
<proteinExistence type="inferred from homology"/>
<dbReference type="AlphaFoldDB" id="A0A4U8UYI9"/>
<dbReference type="InterPro" id="IPR009050">
    <property type="entry name" value="Globin-like_sf"/>
</dbReference>
<dbReference type="PANTHER" id="PTHR46783:SF1">
    <property type="entry name" value="CYTOGLOBIN-1-RELATED"/>
    <property type="match status" value="1"/>
</dbReference>
<keyword evidence="3" id="KW-0479">Metal-binding</keyword>
<gene>
    <name evidence="8" type="ORF">L596_004961</name>
</gene>
<dbReference type="InterPro" id="IPR012292">
    <property type="entry name" value="Globin/Proto"/>
</dbReference>
<feature type="domain" description="Globin" evidence="7">
    <location>
        <begin position="81"/>
        <end position="228"/>
    </location>
</feature>
<dbReference type="InterPro" id="IPR013314">
    <property type="entry name" value="Globin_lamprey/hagfish"/>
</dbReference>
<evidence type="ECO:0000256" key="3">
    <source>
        <dbReference type="ARBA" id="ARBA00022723"/>
    </source>
</evidence>
<comment type="caution">
    <text evidence="8">The sequence shown here is derived from an EMBL/GenBank/DDBJ whole genome shotgun (WGS) entry which is preliminary data.</text>
</comment>
<dbReference type="CDD" id="cd01040">
    <property type="entry name" value="Mb-like"/>
    <property type="match status" value="1"/>
</dbReference>
<feature type="compositionally biased region" description="Polar residues" evidence="6">
    <location>
        <begin position="15"/>
        <end position="26"/>
    </location>
</feature>
<dbReference type="SUPFAM" id="SSF46458">
    <property type="entry name" value="Globin-like"/>
    <property type="match status" value="1"/>
</dbReference>
<evidence type="ECO:0000256" key="5">
    <source>
        <dbReference type="RuleBase" id="RU000356"/>
    </source>
</evidence>
<reference evidence="8 9" key="2">
    <citation type="journal article" date="2019" name="G3 (Bethesda)">
        <title>Hybrid Assembly of the Genome of the Entomopathogenic Nematode Steinernema carpocapsae Identifies the X-Chromosome.</title>
        <authorList>
            <person name="Serra L."/>
            <person name="Macchietto M."/>
            <person name="Macias-Munoz A."/>
            <person name="McGill C.J."/>
            <person name="Rodriguez I.M."/>
            <person name="Rodriguez B."/>
            <person name="Murad R."/>
            <person name="Mortazavi A."/>
        </authorList>
    </citation>
    <scope>NUCLEOTIDE SEQUENCE [LARGE SCALE GENOMIC DNA]</scope>
    <source>
        <strain evidence="8 9">ALL</strain>
    </source>
</reference>
<evidence type="ECO:0000256" key="6">
    <source>
        <dbReference type="SAM" id="MobiDB-lite"/>
    </source>
</evidence>
<dbReference type="Proteomes" id="UP000298663">
    <property type="component" value="Unassembled WGS sequence"/>
</dbReference>
<dbReference type="OrthoDB" id="436496at2759"/>
<dbReference type="PANTHER" id="PTHR46783">
    <property type="entry name" value="CYTOGLOBIN"/>
    <property type="match status" value="1"/>
</dbReference>
<comment type="subunit">
    <text evidence="1">Monomer.</text>
</comment>
<protein>
    <recommendedName>
        <fullName evidence="7">Globin domain-containing protein</fullName>
    </recommendedName>
</protein>
<evidence type="ECO:0000256" key="1">
    <source>
        <dbReference type="ARBA" id="ARBA00011245"/>
    </source>
</evidence>
<keyword evidence="5" id="KW-0561">Oxygen transport</keyword>
<keyword evidence="5" id="KW-0813">Transport</keyword>
<dbReference type="GO" id="GO:0016491">
    <property type="term" value="F:oxidoreductase activity"/>
    <property type="evidence" value="ECO:0007669"/>
    <property type="project" value="TreeGrafter"/>
</dbReference>
<accession>A0A4U8UYI9</accession>
<dbReference type="GO" id="GO:0019825">
    <property type="term" value="F:oxygen binding"/>
    <property type="evidence" value="ECO:0007669"/>
    <property type="project" value="InterPro"/>
</dbReference>
<dbReference type="GO" id="GO:0020037">
    <property type="term" value="F:heme binding"/>
    <property type="evidence" value="ECO:0007669"/>
    <property type="project" value="InterPro"/>
</dbReference>
<feature type="region of interest" description="Disordered" evidence="6">
    <location>
        <begin position="15"/>
        <end position="48"/>
    </location>
</feature>
<dbReference type="PROSITE" id="PS01033">
    <property type="entry name" value="GLOBIN"/>
    <property type="match status" value="1"/>
</dbReference>
<dbReference type="InterPro" id="IPR044399">
    <property type="entry name" value="Mb-like_M"/>
</dbReference>
<reference evidence="8 9" key="1">
    <citation type="journal article" date="2015" name="Genome Biol.">
        <title>Comparative genomics of Steinernema reveals deeply conserved gene regulatory networks.</title>
        <authorList>
            <person name="Dillman A.R."/>
            <person name="Macchietto M."/>
            <person name="Porter C.F."/>
            <person name="Rogers A."/>
            <person name="Williams B."/>
            <person name="Antoshechkin I."/>
            <person name="Lee M.M."/>
            <person name="Goodwin Z."/>
            <person name="Lu X."/>
            <person name="Lewis E.E."/>
            <person name="Goodrich-Blair H."/>
            <person name="Stock S.P."/>
            <person name="Adams B.J."/>
            <person name="Sternberg P.W."/>
            <person name="Mortazavi A."/>
        </authorList>
    </citation>
    <scope>NUCLEOTIDE SEQUENCE [LARGE SCALE GENOMIC DNA]</scope>
    <source>
        <strain evidence="8 9">ALL</strain>
    </source>
</reference>
<evidence type="ECO:0000313" key="8">
    <source>
        <dbReference type="EMBL" id="TMS38184.1"/>
    </source>
</evidence>
<dbReference type="GO" id="GO:0005344">
    <property type="term" value="F:oxygen carrier activity"/>
    <property type="evidence" value="ECO:0007669"/>
    <property type="project" value="UniProtKB-KW"/>
</dbReference>
<comment type="similarity">
    <text evidence="5">Belongs to the globin family.</text>
</comment>
<dbReference type="STRING" id="34508.A0A4U8UYI9"/>
<name>A0A4U8UYI9_STECR</name>
<evidence type="ECO:0000256" key="2">
    <source>
        <dbReference type="ARBA" id="ARBA00022617"/>
    </source>
</evidence>